<feature type="region of interest" description="Disordered" evidence="3">
    <location>
        <begin position="425"/>
        <end position="635"/>
    </location>
</feature>
<evidence type="ECO:0000313" key="5">
    <source>
        <dbReference type="Proteomes" id="UP001165740"/>
    </source>
</evidence>
<feature type="compositionally biased region" description="Polar residues" evidence="3">
    <location>
        <begin position="605"/>
        <end position="628"/>
    </location>
</feature>
<feature type="compositionally biased region" description="Low complexity" evidence="3">
    <location>
        <begin position="718"/>
        <end position="732"/>
    </location>
</feature>
<feature type="compositionally biased region" description="Polar residues" evidence="3">
    <location>
        <begin position="697"/>
        <end position="709"/>
    </location>
</feature>
<dbReference type="OMA" id="HEASMIS"/>
<organism evidence="5 6">
    <name type="scientific">Biomphalaria glabrata</name>
    <name type="common">Bloodfluke planorb</name>
    <name type="synonym">Freshwater snail</name>
    <dbReference type="NCBI Taxonomy" id="6526"/>
    <lineage>
        <taxon>Eukaryota</taxon>
        <taxon>Metazoa</taxon>
        <taxon>Spiralia</taxon>
        <taxon>Lophotrochozoa</taxon>
        <taxon>Mollusca</taxon>
        <taxon>Gastropoda</taxon>
        <taxon>Heterobranchia</taxon>
        <taxon>Euthyneura</taxon>
        <taxon>Panpulmonata</taxon>
        <taxon>Hygrophila</taxon>
        <taxon>Lymnaeoidea</taxon>
        <taxon>Planorbidae</taxon>
        <taxon>Biomphalaria</taxon>
    </lineage>
</organism>
<feature type="compositionally biased region" description="Low complexity" evidence="3">
    <location>
        <begin position="796"/>
        <end position="807"/>
    </location>
</feature>
<dbReference type="InterPro" id="IPR013083">
    <property type="entry name" value="Znf_RING/FYVE/PHD"/>
</dbReference>
<dbReference type="GO" id="GO:0010468">
    <property type="term" value="P:regulation of gene expression"/>
    <property type="evidence" value="ECO:0007669"/>
    <property type="project" value="InterPro"/>
</dbReference>
<proteinExistence type="predicted"/>
<dbReference type="PROSITE" id="PS50006">
    <property type="entry name" value="FHA_DOMAIN"/>
    <property type="match status" value="1"/>
</dbReference>
<comment type="subcellular location">
    <subcellularLocation>
        <location evidence="1">Nucleus</location>
    </subcellularLocation>
</comment>
<feature type="compositionally biased region" description="Basic residues" evidence="3">
    <location>
        <begin position="670"/>
        <end position="679"/>
    </location>
</feature>
<dbReference type="Pfam" id="PF00498">
    <property type="entry name" value="FHA"/>
    <property type="match status" value="1"/>
</dbReference>
<protein>
    <submittedName>
        <fullName evidence="6">Nucleolar protein dao-5-like</fullName>
    </submittedName>
</protein>
<feature type="compositionally biased region" description="Polar residues" evidence="3">
    <location>
        <begin position="910"/>
        <end position="931"/>
    </location>
</feature>
<accession>A0A9W2YP46</accession>
<evidence type="ECO:0000256" key="2">
    <source>
        <dbReference type="ARBA" id="ARBA00023242"/>
    </source>
</evidence>
<sequence>MDSNAGLGGKQPHQRLSGGVWQLRRVGPPSTVPNSASLIRLKEDGEVTVGRGPAANYFVDSAITLRLISRIHASIIGQTHANGIPKFTIINTGLNGTYINDVKMGYHSENKKVLHEGDKVTFGHPGCASIQPGTLAPQQDSEFQFIFEYVPAQKPLALEENNLQKKTVISCHNLLSQKNIHENTVDDIQLGLPDSTDKLAVPNGNLGTRLADSPQSNASTSEKENDVACAGIRDSKMITGESFENRCTVLPSKDLNSWNCQTTLQERHVKEDFQSVSKCLLSGRKVSHSSPLRSSLTVPSNNSDLYKPQIASLSSQGKDSLMNSHERVLKQTSVDSSDLELTDTFSTSFCKNGGSIQVNSTTIVLRDECEDEDDDSSNAYSSSSEDEDIQFLGATAANGTVANNNFELSPIPRDAVLLKDKYGKKSTGSVSDTSLSSLSTEDKSSLSDSTSTPKKRASLESSENDSSSDSSSNSKCSKSDFKDKTGIIESGKSNDAVSKSQTSPVVGQKDHRVISPCFLKNTSNTSIESKDNSVELSKKCPSCTDGESSSSSDKMSDICSDSSISPPELSPQVPLGPCQSSRSSISPTSHSESDSDSSYSDTASRVQSTDSSVEGSAKHSLTSGSSAKSDIVKSRRKTFLKDVVPHMYTSSDEDEVFAKNRTKEIVKKIYSPHKKKKTKDKMNSKNNHDISRVGETLSANTVDHNSEQNVVAPFSPALTSLSSSSSTSSISSKKTDQTNHEKERVANHYGAPVSSSVLYSSEKESLSTTILTSLPKLDPLLDPDFYPHKLFSARQPPTLIPSTIPTPKKNTGLVKRTEPILLKSLPLEEMSKDTSSFSDRLKNFASKSSSSSPSSLGTGSQHSPTHSLSSKTKSKLSPQRSSVPSKSSSKSQSVKNSKMDILGKVPTLKKTCSNDMHPSNKMSATTLSQTAKLADVDGGLSRVSNSKTDLSLEAQLKKHKNPSLKESSTPEKSNGKLPNQNRSPLVKKSLPSQAKNPQKDLIGSSVKSSTQVREKITDDSQQKAPTSKSADSNLSKKLTKNSEPLSTVKSGSVQKSSPATKAITDVKVTSKSKEDSLQDKSSKVPLSKTPQGKTALSSPSVSSATSATSTTTDSQKQSSSQAKNTVSKHKICTLDDSAFMKDLENSVTIKKLLTRSKAPSKTAGKSQTKNAAAKNTKSSMQNNKEKDEKDIAKNKQNQNLMRKRKLSSDDDSMDVPRPRRSVTTKPSLPDKEWRVLARNGSISSTGSSTKAKRKRAPAKKSKDGQSKRKRRKKIVSDTTSEEESDNESQDEEEEEEEEEENWDLPDGVQYYDNLCSAAKCLNPVGNKVDWVQCDHCEQWYHVVCVDCPIEVIQKENVQFHCGLC</sequence>
<feature type="region of interest" description="Disordered" evidence="3">
    <location>
        <begin position="206"/>
        <end position="226"/>
    </location>
</feature>
<evidence type="ECO:0000313" key="6">
    <source>
        <dbReference type="RefSeq" id="XP_055864548.1"/>
    </source>
</evidence>
<feature type="compositionally biased region" description="Low complexity" evidence="3">
    <location>
        <begin position="1093"/>
        <end position="1125"/>
    </location>
</feature>
<dbReference type="SUPFAM" id="SSF57903">
    <property type="entry name" value="FYVE/PHD zinc finger"/>
    <property type="match status" value="1"/>
</dbReference>
<dbReference type="InterPro" id="IPR011011">
    <property type="entry name" value="Znf_FYVE_PHD"/>
</dbReference>
<feature type="compositionally biased region" description="Polar residues" evidence="3">
    <location>
        <begin position="964"/>
        <end position="983"/>
    </location>
</feature>
<dbReference type="RefSeq" id="XP_055864548.1">
    <property type="nucleotide sequence ID" value="XM_056008573.1"/>
</dbReference>
<feature type="compositionally biased region" description="Basic and acidic residues" evidence="3">
    <location>
        <begin position="477"/>
        <end position="486"/>
    </location>
</feature>
<feature type="region of interest" description="Disordered" evidence="3">
    <location>
        <begin position="667"/>
        <end position="754"/>
    </location>
</feature>
<feature type="domain" description="FHA" evidence="4">
    <location>
        <begin position="47"/>
        <end position="104"/>
    </location>
</feature>
<feature type="compositionally biased region" description="Polar residues" evidence="3">
    <location>
        <begin position="1022"/>
        <end position="1059"/>
    </location>
</feature>
<dbReference type="PANTHER" id="PTHR15464">
    <property type="entry name" value="TRANSCRIPTION FACTOR 19"/>
    <property type="match status" value="1"/>
</dbReference>
<name>A0A9W2YP46_BIOGL</name>
<dbReference type="Gene3D" id="3.30.40.10">
    <property type="entry name" value="Zinc/RING finger domain, C3HC4 (zinc finger)"/>
    <property type="match status" value="1"/>
</dbReference>
<feature type="compositionally biased region" description="Low complexity" evidence="3">
    <location>
        <begin position="459"/>
        <end position="476"/>
    </location>
</feature>
<feature type="region of interest" description="Disordered" evidence="3">
    <location>
        <begin position="1150"/>
        <end position="1303"/>
    </location>
</feature>
<dbReference type="CDD" id="cd15610">
    <property type="entry name" value="PHD3_KDM5A_like"/>
    <property type="match status" value="1"/>
</dbReference>
<feature type="compositionally biased region" description="Low complexity" evidence="3">
    <location>
        <begin position="542"/>
        <end position="565"/>
    </location>
</feature>
<keyword evidence="5" id="KW-1185">Reference proteome</keyword>
<dbReference type="SMART" id="SM00240">
    <property type="entry name" value="FHA"/>
    <property type="match status" value="1"/>
</dbReference>
<feature type="compositionally biased region" description="Basic and acidic residues" evidence="3">
    <location>
        <begin position="1183"/>
        <end position="1193"/>
    </location>
</feature>
<dbReference type="InterPro" id="IPR000253">
    <property type="entry name" value="FHA_dom"/>
</dbReference>
<reference evidence="6" key="1">
    <citation type="submission" date="2025-08" db="UniProtKB">
        <authorList>
            <consortium name="RefSeq"/>
        </authorList>
    </citation>
    <scope>IDENTIFICATION</scope>
</reference>
<feature type="region of interest" description="Disordered" evidence="3">
    <location>
        <begin position="796"/>
        <end position="1137"/>
    </location>
</feature>
<evidence type="ECO:0000256" key="1">
    <source>
        <dbReference type="ARBA" id="ARBA00004123"/>
    </source>
</evidence>
<evidence type="ECO:0000256" key="3">
    <source>
        <dbReference type="SAM" id="MobiDB-lite"/>
    </source>
</evidence>
<feature type="compositionally biased region" description="Basic and acidic residues" evidence="3">
    <location>
        <begin position="1012"/>
        <end position="1021"/>
    </location>
</feature>
<keyword evidence="2" id="KW-0539">Nucleus</keyword>
<feature type="compositionally biased region" description="Basic and acidic residues" evidence="3">
    <location>
        <begin position="680"/>
        <end position="692"/>
    </location>
</feature>
<feature type="compositionally biased region" description="Polar residues" evidence="3">
    <location>
        <begin position="1157"/>
        <end position="1182"/>
    </location>
</feature>
<dbReference type="OrthoDB" id="436852at2759"/>
<feature type="compositionally biased region" description="Polar residues" evidence="3">
    <location>
        <begin position="491"/>
        <end position="505"/>
    </location>
</feature>
<feature type="compositionally biased region" description="Low complexity" evidence="3">
    <location>
        <begin position="580"/>
        <end position="604"/>
    </location>
</feature>
<feature type="compositionally biased region" description="Basic residues" evidence="3">
    <location>
        <begin position="1250"/>
        <end position="1259"/>
    </location>
</feature>
<feature type="compositionally biased region" description="Acidic residues" evidence="3">
    <location>
        <begin position="1279"/>
        <end position="1303"/>
    </location>
</feature>
<dbReference type="GeneID" id="106053130"/>
<evidence type="ECO:0000259" key="4">
    <source>
        <dbReference type="PROSITE" id="PS50006"/>
    </source>
</evidence>
<dbReference type="PANTHER" id="PTHR15464:SF1">
    <property type="entry name" value="TRANSCRIPTION FACTOR 19"/>
    <property type="match status" value="1"/>
</dbReference>
<feature type="compositionally biased region" description="Low complexity" evidence="3">
    <location>
        <begin position="426"/>
        <end position="439"/>
    </location>
</feature>
<dbReference type="SUPFAM" id="SSF49879">
    <property type="entry name" value="SMAD/FHA domain"/>
    <property type="match status" value="1"/>
</dbReference>
<dbReference type="GO" id="GO:0005634">
    <property type="term" value="C:nucleus"/>
    <property type="evidence" value="ECO:0007669"/>
    <property type="project" value="UniProtKB-SubCell"/>
</dbReference>
<feature type="compositionally biased region" description="Low complexity" evidence="3">
    <location>
        <begin position="846"/>
        <end position="896"/>
    </location>
</feature>
<dbReference type="Gene3D" id="2.60.200.20">
    <property type="match status" value="1"/>
</dbReference>
<feature type="region of interest" description="Disordered" evidence="3">
    <location>
        <begin position="1"/>
        <end position="35"/>
    </location>
</feature>
<dbReference type="InterPro" id="IPR008984">
    <property type="entry name" value="SMAD_FHA_dom_sf"/>
</dbReference>
<dbReference type="Proteomes" id="UP001165740">
    <property type="component" value="Chromosome 13"/>
</dbReference>
<feature type="compositionally biased region" description="Basic and acidic residues" evidence="3">
    <location>
        <begin position="1071"/>
        <end position="1082"/>
    </location>
</feature>
<dbReference type="InterPro" id="IPR042803">
    <property type="entry name" value="TCF19"/>
</dbReference>
<gene>
    <name evidence="6" type="primary">LOC106053130</name>
</gene>
<feature type="compositionally biased region" description="Basic and acidic residues" evidence="3">
    <location>
        <begin position="528"/>
        <end position="538"/>
    </location>
</feature>
<feature type="compositionally biased region" description="Basic and acidic residues" evidence="3">
    <location>
        <begin position="733"/>
        <end position="746"/>
    </location>
</feature>